<evidence type="ECO:0000256" key="3">
    <source>
        <dbReference type="ARBA" id="ARBA00022946"/>
    </source>
</evidence>
<name>A0A167W1I3_9EURO</name>
<reference evidence="6 7" key="1">
    <citation type="journal article" date="2016" name="Genome Biol. Evol.">
        <title>Divergent and convergent evolution of fungal pathogenicity.</title>
        <authorList>
            <person name="Shang Y."/>
            <person name="Xiao G."/>
            <person name="Zheng P."/>
            <person name="Cen K."/>
            <person name="Zhan S."/>
            <person name="Wang C."/>
        </authorList>
    </citation>
    <scope>NUCLEOTIDE SEQUENCE [LARGE SCALE GENOMIC DNA]</scope>
    <source>
        <strain evidence="6 7">ARSEF 7405</strain>
    </source>
</reference>
<protein>
    <submittedName>
        <fullName evidence="6">Atp11</fullName>
    </submittedName>
</protein>
<dbReference type="Pfam" id="PF06644">
    <property type="entry name" value="ATP11"/>
    <property type="match status" value="1"/>
</dbReference>
<keyword evidence="3" id="KW-0809">Transit peptide</keyword>
<evidence type="ECO:0000256" key="4">
    <source>
        <dbReference type="ARBA" id="ARBA00023128"/>
    </source>
</evidence>
<comment type="caution">
    <text evidence="6">The sequence shown here is derived from an EMBL/GenBank/DDBJ whole genome shotgun (WGS) entry which is preliminary data.</text>
</comment>
<dbReference type="InterPro" id="IPR010591">
    <property type="entry name" value="ATP11"/>
</dbReference>
<accession>A0A167W1I3</accession>
<feature type="compositionally biased region" description="Low complexity" evidence="5">
    <location>
        <begin position="113"/>
        <end position="130"/>
    </location>
</feature>
<evidence type="ECO:0000313" key="6">
    <source>
        <dbReference type="EMBL" id="KZZ88296.1"/>
    </source>
</evidence>
<dbReference type="VEuPathDB" id="FungiDB:AAP_05117"/>
<evidence type="ECO:0000256" key="5">
    <source>
        <dbReference type="SAM" id="MobiDB-lite"/>
    </source>
</evidence>
<dbReference type="EMBL" id="AZGZ01000027">
    <property type="protein sequence ID" value="KZZ88296.1"/>
    <property type="molecule type" value="Genomic_DNA"/>
</dbReference>
<keyword evidence="4" id="KW-0496">Mitochondrion</keyword>
<dbReference type="AlphaFoldDB" id="A0A167W1I3"/>
<feature type="region of interest" description="Disordered" evidence="5">
    <location>
        <begin position="113"/>
        <end position="154"/>
    </location>
</feature>
<keyword evidence="7" id="KW-1185">Reference proteome</keyword>
<proteinExistence type="inferred from homology"/>
<dbReference type="OrthoDB" id="16535at2759"/>
<evidence type="ECO:0000256" key="1">
    <source>
        <dbReference type="ARBA" id="ARBA00004173"/>
    </source>
</evidence>
<gene>
    <name evidence="6" type="ORF">AAP_05117</name>
</gene>
<evidence type="ECO:0000256" key="2">
    <source>
        <dbReference type="ARBA" id="ARBA00009116"/>
    </source>
</evidence>
<feature type="compositionally biased region" description="Polar residues" evidence="5">
    <location>
        <begin position="131"/>
        <end position="140"/>
    </location>
</feature>
<organism evidence="6 7">
    <name type="scientific">Ascosphaera apis ARSEF 7405</name>
    <dbReference type="NCBI Taxonomy" id="392613"/>
    <lineage>
        <taxon>Eukaryota</taxon>
        <taxon>Fungi</taxon>
        <taxon>Dikarya</taxon>
        <taxon>Ascomycota</taxon>
        <taxon>Pezizomycotina</taxon>
        <taxon>Eurotiomycetes</taxon>
        <taxon>Eurotiomycetidae</taxon>
        <taxon>Onygenales</taxon>
        <taxon>Ascosphaeraceae</taxon>
        <taxon>Ascosphaera</taxon>
    </lineage>
</organism>
<dbReference type="GO" id="GO:0033615">
    <property type="term" value="P:mitochondrial proton-transporting ATP synthase complex assembly"/>
    <property type="evidence" value="ECO:0007669"/>
    <property type="project" value="TreeGrafter"/>
</dbReference>
<dbReference type="GO" id="GO:0005739">
    <property type="term" value="C:mitochondrion"/>
    <property type="evidence" value="ECO:0007669"/>
    <property type="project" value="UniProtKB-SubCell"/>
</dbReference>
<evidence type="ECO:0000313" key="7">
    <source>
        <dbReference type="Proteomes" id="UP000242877"/>
    </source>
</evidence>
<comment type="similarity">
    <text evidence="2">Belongs to the ATP11 family.</text>
</comment>
<sequence>MNSITSSSLRSILRTARSSTAPKLATATTTPTVLQKRYAQVHDVRFFVSHHDPSSQIVERYKQKLDQKARAEGHESIDSLKDAYKDKIESLRKKALSPEELLEKAKADLAAAEAEKASTTTPISSSPSTSQQGAKQSSDPALNEIKKASPNPGVPPLSSYIDVSKFLELTVKEIEALWRLRHASKPNSICAVIPIDTYLRMAGTAKLNPQFVLPLPRRLVGGDKDGNGAKVIDTEESQVGNGDSVGAAEMHFLQWAFLPPASDPEQTQAATKRTLNSHTSTVLFTHLAQYKLHGPYAEPHTVLTHHLDLADSKGVVLMNGTIVPDKGVSIADAQLLSMWVQKFYDWGVNASQGGRKAELLRCFTAGDMSGFKVEALMEEVERL</sequence>
<dbReference type="Proteomes" id="UP000242877">
    <property type="component" value="Unassembled WGS sequence"/>
</dbReference>
<dbReference type="PANTHER" id="PTHR13126:SF0">
    <property type="entry name" value="ATP SYNTHASE MITOCHONDRIAL F1 COMPLEX ASSEMBLY FACTOR 1"/>
    <property type="match status" value="1"/>
</dbReference>
<comment type="subcellular location">
    <subcellularLocation>
        <location evidence="1">Mitochondrion</location>
    </subcellularLocation>
</comment>
<dbReference type="PANTHER" id="PTHR13126">
    <property type="entry name" value="CHAPERONE ATP11"/>
    <property type="match status" value="1"/>
</dbReference>